<evidence type="ECO:0000256" key="2">
    <source>
        <dbReference type="ARBA" id="ARBA00011245"/>
    </source>
</evidence>
<evidence type="ECO:0000256" key="1">
    <source>
        <dbReference type="ARBA" id="ARBA00008072"/>
    </source>
</evidence>
<keyword evidence="3" id="KW-0560">Oxidoreductase</keyword>
<dbReference type="Gene3D" id="3.90.180.10">
    <property type="entry name" value="Medium-chain alcohol dehydrogenases, catalytic domain"/>
    <property type="match status" value="1"/>
</dbReference>
<dbReference type="Proteomes" id="UP001310890">
    <property type="component" value="Unassembled WGS sequence"/>
</dbReference>
<protein>
    <recommendedName>
        <fullName evidence="4">Enoyl reductase (ER) domain-containing protein</fullName>
    </recommendedName>
</protein>
<feature type="domain" description="Enoyl reductase (ER)" evidence="4">
    <location>
        <begin position="79"/>
        <end position="409"/>
    </location>
</feature>
<dbReference type="InterPro" id="IPR013149">
    <property type="entry name" value="ADH-like_C"/>
</dbReference>
<dbReference type="AlphaFoldDB" id="A0AAN7TEX1"/>
<dbReference type="SUPFAM" id="SSF50129">
    <property type="entry name" value="GroES-like"/>
    <property type="match status" value="1"/>
</dbReference>
<proteinExistence type="inferred from homology"/>
<evidence type="ECO:0000313" key="6">
    <source>
        <dbReference type="Proteomes" id="UP001310890"/>
    </source>
</evidence>
<accession>A0AAN7TEX1</accession>
<organism evidence="5 6">
    <name type="scientific">Meristemomyces frigidus</name>
    <dbReference type="NCBI Taxonomy" id="1508187"/>
    <lineage>
        <taxon>Eukaryota</taxon>
        <taxon>Fungi</taxon>
        <taxon>Dikarya</taxon>
        <taxon>Ascomycota</taxon>
        <taxon>Pezizomycotina</taxon>
        <taxon>Dothideomycetes</taxon>
        <taxon>Dothideomycetidae</taxon>
        <taxon>Mycosphaerellales</taxon>
        <taxon>Teratosphaeriaceae</taxon>
        <taxon>Meristemomyces</taxon>
    </lineage>
</organism>
<reference evidence="5" key="1">
    <citation type="submission" date="2023-08" db="EMBL/GenBank/DDBJ databases">
        <title>Black Yeasts Isolated from many extreme environments.</title>
        <authorList>
            <person name="Coleine C."/>
            <person name="Stajich J.E."/>
            <person name="Selbmann L."/>
        </authorList>
    </citation>
    <scope>NUCLEOTIDE SEQUENCE</scope>
    <source>
        <strain evidence="5">CCFEE 5401</strain>
    </source>
</reference>
<dbReference type="Pfam" id="PF00107">
    <property type="entry name" value="ADH_zinc_N"/>
    <property type="match status" value="1"/>
</dbReference>
<dbReference type="CDD" id="cd08249">
    <property type="entry name" value="enoyl_reductase_like"/>
    <property type="match status" value="1"/>
</dbReference>
<comment type="subunit">
    <text evidence="2">Monomer.</text>
</comment>
<dbReference type="PANTHER" id="PTHR45348">
    <property type="entry name" value="HYPOTHETICAL OXIDOREDUCTASE (EUROFUNG)"/>
    <property type="match status" value="1"/>
</dbReference>
<dbReference type="InterPro" id="IPR047122">
    <property type="entry name" value="Trans-enoyl_RdTase-like"/>
</dbReference>
<dbReference type="SMART" id="SM00829">
    <property type="entry name" value="PKS_ER"/>
    <property type="match status" value="1"/>
</dbReference>
<comment type="caution">
    <text evidence="5">The sequence shown here is derived from an EMBL/GenBank/DDBJ whole genome shotgun (WGS) entry which is preliminary data.</text>
</comment>
<dbReference type="InterPro" id="IPR036291">
    <property type="entry name" value="NAD(P)-bd_dom_sf"/>
</dbReference>
<dbReference type="InterPro" id="IPR013154">
    <property type="entry name" value="ADH-like_N"/>
</dbReference>
<sequence>MAIRNFLFCCFGSGSRKTQTVEGVEPRVVSTRSIALDDKDQEVEVKSESLTDSLSSLESSTAPALQHQTTQRALCVVAKHTYELNDDIPYPSIDSPNEILIRTFAVGLNPIDWKSVDYNFCMPSFPWIGGRELTGLVEAVGSEVSEFKVGDRVWASTYYRDRRAGTFQELCVVPQHTVLPLPASLSMEAGACLGVAALTAAMTLWKWLGVPMPLHHGNAAERHNQVKSQEAEYILIWGGSTITGQFAIQLARTSGLQVIAVTSAKTSTLAKNLGAQHVVSRDSKTNEQVVSAIREIVGDDLTLAIDIVGNETGAHCLTVLSKSKPSTLAPLAFLKANEQIPENVSIAPVEMKRFIIEEGNRKFGLELNRLVEAGALRMPEVEVLQGLEEVEVGLQMLKRGDMGGRKLVVQVA</sequence>
<dbReference type="PANTHER" id="PTHR45348:SF2">
    <property type="entry name" value="ZINC-TYPE ALCOHOL DEHYDROGENASE-LIKE PROTEIN C2E1P3.01"/>
    <property type="match status" value="1"/>
</dbReference>
<comment type="similarity">
    <text evidence="1">Belongs to the zinc-containing alcohol dehydrogenase family.</text>
</comment>
<evidence type="ECO:0000256" key="3">
    <source>
        <dbReference type="ARBA" id="ARBA00023002"/>
    </source>
</evidence>
<name>A0AAN7TEX1_9PEZI</name>
<dbReference type="Gene3D" id="3.40.50.720">
    <property type="entry name" value="NAD(P)-binding Rossmann-like Domain"/>
    <property type="match status" value="1"/>
</dbReference>
<dbReference type="SUPFAM" id="SSF51735">
    <property type="entry name" value="NAD(P)-binding Rossmann-fold domains"/>
    <property type="match status" value="1"/>
</dbReference>
<gene>
    <name evidence="5" type="ORF">LTR62_005282</name>
</gene>
<dbReference type="GO" id="GO:0016651">
    <property type="term" value="F:oxidoreductase activity, acting on NAD(P)H"/>
    <property type="evidence" value="ECO:0007669"/>
    <property type="project" value="InterPro"/>
</dbReference>
<dbReference type="Pfam" id="PF08240">
    <property type="entry name" value="ADH_N"/>
    <property type="match status" value="1"/>
</dbReference>
<dbReference type="InterPro" id="IPR020843">
    <property type="entry name" value="ER"/>
</dbReference>
<dbReference type="EMBL" id="JAVRRL010000041">
    <property type="protein sequence ID" value="KAK5111254.1"/>
    <property type="molecule type" value="Genomic_DNA"/>
</dbReference>
<dbReference type="InterPro" id="IPR011032">
    <property type="entry name" value="GroES-like_sf"/>
</dbReference>
<evidence type="ECO:0000313" key="5">
    <source>
        <dbReference type="EMBL" id="KAK5111254.1"/>
    </source>
</evidence>
<evidence type="ECO:0000259" key="4">
    <source>
        <dbReference type="SMART" id="SM00829"/>
    </source>
</evidence>